<sequence length="58" mass="5948">MPGAVAAERGPIVCCVEHADLDGSLDVDDMAVVPAPITVGEREVTAIPFSAWGNRALG</sequence>
<dbReference type="Proteomes" id="UP000678317">
    <property type="component" value="Unassembled WGS sequence"/>
</dbReference>
<dbReference type="InterPro" id="IPR049049">
    <property type="entry name" value="Beta-AFase-like_GH127_C"/>
</dbReference>
<accession>A0ABS3SFJ4</accession>
<proteinExistence type="predicted"/>
<evidence type="ECO:0000313" key="2">
    <source>
        <dbReference type="EMBL" id="MBO3084522.1"/>
    </source>
</evidence>
<reference evidence="2 3" key="1">
    <citation type="submission" date="2021-03" db="EMBL/GenBank/DDBJ databases">
        <title>novel species in genus Cellulomonas.</title>
        <authorList>
            <person name="Zhang G."/>
        </authorList>
    </citation>
    <scope>NUCLEOTIDE SEQUENCE [LARGE SCALE GENOMIC DNA]</scope>
    <source>
        <strain evidence="3">zg-ZUI188</strain>
    </source>
</reference>
<comment type="caution">
    <text evidence="2">The sequence shown here is derived from an EMBL/GenBank/DDBJ whole genome shotgun (WGS) entry which is preliminary data.</text>
</comment>
<gene>
    <name evidence="2" type="ORF">J4035_07710</name>
</gene>
<evidence type="ECO:0000313" key="3">
    <source>
        <dbReference type="Proteomes" id="UP000678317"/>
    </source>
</evidence>
<evidence type="ECO:0000259" key="1">
    <source>
        <dbReference type="Pfam" id="PF20737"/>
    </source>
</evidence>
<dbReference type="RefSeq" id="WP_208289259.1">
    <property type="nucleotide sequence ID" value="NZ_CP074404.1"/>
</dbReference>
<keyword evidence="3" id="KW-1185">Reference proteome</keyword>
<dbReference type="Pfam" id="PF20737">
    <property type="entry name" value="Glyco_hydro127C"/>
    <property type="match status" value="1"/>
</dbReference>
<feature type="domain" description="Non-reducing end beta-L-arabinofuranosidase-like GH127 C-terminal" evidence="1">
    <location>
        <begin position="3"/>
        <end position="56"/>
    </location>
</feature>
<organism evidence="2 3">
    <name type="scientific">Cellulomonas fengjieae</name>
    <dbReference type="NCBI Taxonomy" id="2819978"/>
    <lineage>
        <taxon>Bacteria</taxon>
        <taxon>Bacillati</taxon>
        <taxon>Actinomycetota</taxon>
        <taxon>Actinomycetes</taxon>
        <taxon>Micrococcales</taxon>
        <taxon>Cellulomonadaceae</taxon>
        <taxon>Cellulomonas</taxon>
    </lineage>
</organism>
<name>A0ABS3SFJ4_9CELL</name>
<dbReference type="EMBL" id="JAGFBM010000003">
    <property type="protein sequence ID" value="MBO3084522.1"/>
    <property type="molecule type" value="Genomic_DNA"/>
</dbReference>
<protein>
    <recommendedName>
        <fullName evidence="1">Non-reducing end beta-L-arabinofuranosidase-like GH127 C-terminal domain-containing protein</fullName>
    </recommendedName>
</protein>